<evidence type="ECO:0000313" key="2">
    <source>
        <dbReference type="EMBL" id="SEP07411.1"/>
    </source>
</evidence>
<dbReference type="AlphaFoldDB" id="A0A1H8UW80"/>
<dbReference type="OrthoDB" id="3827100at2"/>
<dbReference type="EMBL" id="FOEF01000003">
    <property type="protein sequence ID" value="SEP07411.1"/>
    <property type="molecule type" value="Genomic_DNA"/>
</dbReference>
<gene>
    <name evidence="2" type="ORF">SAMN04489732_103499</name>
</gene>
<reference evidence="2 3" key="1">
    <citation type="submission" date="2016-10" db="EMBL/GenBank/DDBJ databases">
        <authorList>
            <person name="de Groot N.N."/>
        </authorList>
    </citation>
    <scope>NUCLEOTIDE SEQUENCE [LARGE SCALE GENOMIC DNA]</scope>
    <source>
        <strain evidence="2 3">DSM 44993</strain>
    </source>
</reference>
<protein>
    <submittedName>
        <fullName evidence="2">Uncharacterized protein</fullName>
    </submittedName>
</protein>
<feature type="transmembrane region" description="Helical" evidence="1">
    <location>
        <begin position="92"/>
        <end position="110"/>
    </location>
</feature>
<organism evidence="2 3">
    <name type="scientific">Amycolatopsis saalfeldensis</name>
    <dbReference type="NCBI Taxonomy" id="394193"/>
    <lineage>
        <taxon>Bacteria</taxon>
        <taxon>Bacillati</taxon>
        <taxon>Actinomycetota</taxon>
        <taxon>Actinomycetes</taxon>
        <taxon>Pseudonocardiales</taxon>
        <taxon>Pseudonocardiaceae</taxon>
        <taxon>Amycolatopsis</taxon>
    </lineage>
</organism>
<feature type="transmembrane region" description="Helical" evidence="1">
    <location>
        <begin position="7"/>
        <end position="25"/>
    </location>
</feature>
<evidence type="ECO:0000313" key="3">
    <source>
        <dbReference type="Proteomes" id="UP000198582"/>
    </source>
</evidence>
<keyword evidence="1" id="KW-1133">Transmembrane helix</keyword>
<keyword evidence="3" id="KW-1185">Reference proteome</keyword>
<evidence type="ECO:0000256" key="1">
    <source>
        <dbReference type="SAM" id="Phobius"/>
    </source>
</evidence>
<sequence length="210" mass="22274">MLARTVVTVLVVVAVAFGAVGLVAIPPGALAGWVFLAGAVGLVAWQGAGHLPENRFVTRPRWPAWWSGIAAAALCLTFCLAVTGLIAVAGAATAVSSTLLLLAVAAWAGWRSTAAKAPPAPDEAPPVRYPVVLPPLVAADLATDELCVAWRRSYLELLRAVDEPSRQRVVRQRQEYLDELERRDSLGFARWLDSGARAGSDPRRFLTSGG</sequence>
<dbReference type="RefSeq" id="WP_091615853.1">
    <property type="nucleotide sequence ID" value="NZ_FOEF01000003.1"/>
</dbReference>
<name>A0A1H8UW80_9PSEU</name>
<feature type="transmembrane region" description="Helical" evidence="1">
    <location>
        <begin position="64"/>
        <end position="86"/>
    </location>
</feature>
<keyword evidence="1" id="KW-0472">Membrane</keyword>
<proteinExistence type="predicted"/>
<dbReference type="Proteomes" id="UP000198582">
    <property type="component" value="Unassembled WGS sequence"/>
</dbReference>
<feature type="transmembrane region" description="Helical" evidence="1">
    <location>
        <begin position="31"/>
        <end position="52"/>
    </location>
</feature>
<keyword evidence="1" id="KW-0812">Transmembrane</keyword>
<accession>A0A1H8UW80</accession>